<organism evidence="1 2">
    <name type="scientific">Daphnia magna</name>
    <dbReference type="NCBI Taxonomy" id="35525"/>
    <lineage>
        <taxon>Eukaryota</taxon>
        <taxon>Metazoa</taxon>
        <taxon>Ecdysozoa</taxon>
        <taxon>Arthropoda</taxon>
        <taxon>Crustacea</taxon>
        <taxon>Branchiopoda</taxon>
        <taxon>Diplostraca</taxon>
        <taxon>Cladocera</taxon>
        <taxon>Anomopoda</taxon>
        <taxon>Daphniidae</taxon>
        <taxon>Daphnia</taxon>
    </lineage>
</organism>
<evidence type="ECO:0000313" key="1">
    <source>
        <dbReference type="EMBL" id="KZR97640.1"/>
    </source>
</evidence>
<evidence type="ECO:0000313" key="2">
    <source>
        <dbReference type="Proteomes" id="UP000076858"/>
    </source>
</evidence>
<protein>
    <submittedName>
        <fullName evidence="1">Uncharacterized protein</fullName>
    </submittedName>
</protein>
<name>A0A162BUI2_9CRUS</name>
<dbReference type="EMBL" id="LRGB01020630">
    <property type="protein sequence ID" value="KZR97640.1"/>
    <property type="molecule type" value="Genomic_DNA"/>
</dbReference>
<dbReference type="Proteomes" id="UP000076858">
    <property type="component" value="Unassembled WGS sequence"/>
</dbReference>
<feature type="non-terminal residue" evidence="1">
    <location>
        <position position="57"/>
    </location>
</feature>
<proteinExistence type="predicted"/>
<reference evidence="1 2" key="1">
    <citation type="submission" date="2016-03" db="EMBL/GenBank/DDBJ databases">
        <title>EvidentialGene: Evidence-directed Construction of Genes on Genomes.</title>
        <authorList>
            <person name="Gilbert D.G."/>
            <person name="Choi J.-H."/>
            <person name="Mockaitis K."/>
            <person name="Colbourne J."/>
            <person name="Pfrender M."/>
        </authorList>
    </citation>
    <scope>NUCLEOTIDE SEQUENCE [LARGE SCALE GENOMIC DNA]</scope>
    <source>
        <strain evidence="1 2">Xinb3</strain>
        <tissue evidence="1">Complete organism</tissue>
    </source>
</reference>
<keyword evidence="2" id="KW-1185">Reference proteome</keyword>
<feature type="non-terminal residue" evidence="1">
    <location>
        <position position="1"/>
    </location>
</feature>
<dbReference type="AlphaFoldDB" id="A0A162BUI2"/>
<comment type="caution">
    <text evidence="1">The sequence shown here is derived from an EMBL/GenBank/DDBJ whole genome shotgun (WGS) entry which is preliminary data.</text>
</comment>
<accession>A0A162BUI2</accession>
<gene>
    <name evidence="1" type="ORF">APZ42_007371</name>
</gene>
<sequence length="57" mass="6904">FFFYNLMCGLWRAEPTNSRMEPTRKSIFVKRRNRFSTKFWGRLTTIVEFGLRLPTAQ</sequence>